<reference evidence="8 9" key="1">
    <citation type="journal article" date="2019" name="bioRxiv">
        <title>Bacteria contribute to plant secondary compound degradation in a generalist herbivore system.</title>
        <authorList>
            <person name="Francoeur C.B."/>
            <person name="Khadempour L."/>
            <person name="Moreira-Soto R.D."/>
            <person name="Gotting K."/>
            <person name="Book A.J."/>
            <person name="Pinto-Tomas A.A."/>
            <person name="Keefover-Ring K."/>
            <person name="Currie C.R."/>
        </authorList>
    </citation>
    <scope>NUCLEOTIDE SEQUENCE [LARGE SCALE GENOMIC DNA]</scope>
    <source>
        <strain evidence="8">Acro-835</strain>
    </source>
</reference>
<keyword evidence="5 6" id="KW-0472">Membrane</keyword>
<feature type="transmembrane region" description="Helical" evidence="6">
    <location>
        <begin position="165"/>
        <end position="184"/>
    </location>
</feature>
<feature type="transmembrane region" description="Helical" evidence="6">
    <location>
        <begin position="64"/>
        <end position="85"/>
    </location>
</feature>
<dbReference type="PANTHER" id="PTHR36506:SF1">
    <property type="entry name" value="PREFLAGELLIN PEPTIDASE"/>
    <property type="match status" value="1"/>
</dbReference>
<organism evidence="8 9">
    <name type="scientific">Candidatus Pantoea multigeneris</name>
    <dbReference type="NCBI Taxonomy" id="2608357"/>
    <lineage>
        <taxon>Bacteria</taxon>
        <taxon>Pseudomonadati</taxon>
        <taxon>Pseudomonadota</taxon>
        <taxon>Gammaproteobacteria</taxon>
        <taxon>Enterobacterales</taxon>
        <taxon>Erwiniaceae</taxon>
        <taxon>Pantoea</taxon>
    </lineage>
</organism>
<feature type="transmembrane region" description="Helical" evidence="6">
    <location>
        <begin position="125"/>
        <end position="144"/>
    </location>
</feature>
<feature type="domain" description="Prepilin type IV endopeptidase peptidase" evidence="7">
    <location>
        <begin position="14"/>
        <end position="125"/>
    </location>
</feature>
<comment type="caution">
    <text evidence="8">The sequence shown here is derived from an EMBL/GenBank/DDBJ whole genome shotgun (WGS) entry which is preliminary data.</text>
</comment>
<evidence type="ECO:0000313" key="9">
    <source>
        <dbReference type="Proteomes" id="UP001515683"/>
    </source>
</evidence>
<evidence type="ECO:0000259" key="7">
    <source>
        <dbReference type="Pfam" id="PF01478"/>
    </source>
</evidence>
<dbReference type="Pfam" id="PF01478">
    <property type="entry name" value="Peptidase_A24"/>
    <property type="match status" value="1"/>
</dbReference>
<sequence length="185" mass="19420">MAASLCIQWAANVLLILCLSWCVVSDLLLRKIPNRAVLALLFGWLAVGGLVTAGVVAAPPHLSVALLQALPGTGIVFLLGFLLFLTGRLGAGDVKLMSVLCLWVGYGHQLSFIMMTAIAGGVLALALPLLNSIPAAVALLINRINHQLRTQIATPPVLSSDLSQGIPYGIAIAFGAAYTLIWPLF</sequence>
<protein>
    <submittedName>
        <fullName evidence="8">Peptidase A24</fullName>
    </submittedName>
</protein>
<dbReference type="Gene3D" id="1.20.120.1220">
    <property type="match status" value="1"/>
</dbReference>
<evidence type="ECO:0000256" key="4">
    <source>
        <dbReference type="ARBA" id="ARBA00022989"/>
    </source>
</evidence>
<name>A0ABX0RAY5_9GAMM</name>
<dbReference type="RefSeq" id="WP_017345935.1">
    <property type="nucleotide sequence ID" value="NZ_VWXF01000002.1"/>
</dbReference>
<evidence type="ECO:0000256" key="1">
    <source>
        <dbReference type="ARBA" id="ARBA00004651"/>
    </source>
</evidence>
<keyword evidence="4 6" id="KW-1133">Transmembrane helix</keyword>
<feature type="transmembrane region" description="Helical" evidence="6">
    <location>
        <begin position="6"/>
        <end position="29"/>
    </location>
</feature>
<evidence type="ECO:0000313" key="8">
    <source>
        <dbReference type="EMBL" id="NIF21512.1"/>
    </source>
</evidence>
<keyword evidence="9" id="KW-1185">Reference proteome</keyword>
<keyword evidence="2" id="KW-1003">Cell membrane</keyword>
<evidence type="ECO:0000256" key="3">
    <source>
        <dbReference type="ARBA" id="ARBA00022692"/>
    </source>
</evidence>
<dbReference type="EMBL" id="VWXF01000002">
    <property type="protein sequence ID" value="NIF21512.1"/>
    <property type="molecule type" value="Genomic_DNA"/>
</dbReference>
<feature type="transmembrane region" description="Helical" evidence="6">
    <location>
        <begin position="97"/>
        <end position="119"/>
    </location>
</feature>
<comment type="subcellular location">
    <subcellularLocation>
        <location evidence="1">Cell membrane</location>
        <topology evidence="1">Multi-pass membrane protein</topology>
    </subcellularLocation>
</comment>
<dbReference type="PANTHER" id="PTHR36506">
    <property type="entry name" value="PREFLAGELLIN PEPTIDASE"/>
    <property type="match status" value="1"/>
</dbReference>
<dbReference type="Proteomes" id="UP001515683">
    <property type="component" value="Unassembled WGS sequence"/>
</dbReference>
<evidence type="ECO:0000256" key="6">
    <source>
        <dbReference type="SAM" id="Phobius"/>
    </source>
</evidence>
<keyword evidence="3 6" id="KW-0812">Transmembrane</keyword>
<accession>A0ABX0RAY5</accession>
<dbReference type="InterPro" id="IPR052218">
    <property type="entry name" value="Preflagellin_Peptidase"/>
</dbReference>
<feature type="transmembrane region" description="Helical" evidence="6">
    <location>
        <begin position="36"/>
        <end position="58"/>
    </location>
</feature>
<dbReference type="InterPro" id="IPR000045">
    <property type="entry name" value="Prepilin_IV_endopep_pep"/>
</dbReference>
<evidence type="ECO:0000256" key="2">
    <source>
        <dbReference type="ARBA" id="ARBA00022475"/>
    </source>
</evidence>
<proteinExistence type="predicted"/>
<evidence type="ECO:0000256" key="5">
    <source>
        <dbReference type="ARBA" id="ARBA00023136"/>
    </source>
</evidence>
<gene>
    <name evidence="8" type="ORF">F3J40_07855</name>
</gene>